<dbReference type="GO" id="GO:0004683">
    <property type="term" value="F:calcium/calmodulin-dependent protein kinase activity"/>
    <property type="evidence" value="ECO:0007669"/>
    <property type="project" value="InterPro"/>
</dbReference>
<keyword evidence="3" id="KW-1185">Reference proteome</keyword>
<gene>
    <name evidence="2" type="ORF">HK103_004762</name>
</gene>
<dbReference type="InterPro" id="IPR013543">
    <property type="entry name" value="Ca/CaM-dep_prot_kinase-assoc"/>
</dbReference>
<evidence type="ECO:0000259" key="1">
    <source>
        <dbReference type="Pfam" id="PF08332"/>
    </source>
</evidence>
<accession>A0AAD5Y6S8</accession>
<evidence type="ECO:0000313" key="3">
    <source>
        <dbReference type="Proteomes" id="UP001210925"/>
    </source>
</evidence>
<sequence>MAVLPTFAYSDQQLEKEILQLNQRLLNSIVNGDWAVYKELCANDITCFEPETGGHQVEGMPFHKFFFPENALTDGDREVTMASPKIRILSKDRTSVLISYVRVNQRCKDNAQLSYFPETRIWSLIDGKWKHVHFHKSKY</sequence>
<reference evidence="2" key="1">
    <citation type="submission" date="2020-05" db="EMBL/GenBank/DDBJ databases">
        <title>Phylogenomic resolution of chytrid fungi.</title>
        <authorList>
            <person name="Stajich J.E."/>
            <person name="Amses K."/>
            <person name="Simmons R."/>
            <person name="Seto K."/>
            <person name="Myers J."/>
            <person name="Bonds A."/>
            <person name="Quandt C.A."/>
            <person name="Barry K."/>
            <person name="Liu P."/>
            <person name="Grigoriev I."/>
            <person name="Longcore J.E."/>
            <person name="James T.Y."/>
        </authorList>
    </citation>
    <scope>NUCLEOTIDE SEQUENCE</scope>
    <source>
        <strain evidence="2">PLAUS21</strain>
    </source>
</reference>
<proteinExistence type="predicted"/>
<dbReference type="Gene3D" id="3.10.450.50">
    <property type="match status" value="1"/>
</dbReference>
<protein>
    <recommendedName>
        <fullName evidence="1">Calcium/calmodulin-dependent protein kinase II association-domain domain-containing protein</fullName>
    </recommendedName>
</protein>
<dbReference type="Pfam" id="PF08332">
    <property type="entry name" value="CaMKII_AD"/>
    <property type="match status" value="1"/>
</dbReference>
<dbReference type="Proteomes" id="UP001210925">
    <property type="component" value="Unassembled WGS sequence"/>
</dbReference>
<evidence type="ECO:0000313" key="2">
    <source>
        <dbReference type="EMBL" id="KAJ3261811.1"/>
    </source>
</evidence>
<feature type="domain" description="Calcium/calmodulin-dependent protein kinase II association-domain" evidence="1">
    <location>
        <begin position="15"/>
        <end position="138"/>
    </location>
</feature>
<comment type="caution">
    <text evidence="2">The sequence shown here is derived from an EMBL/GenBank/DDBJ whole genome shotgun (WGS) entry which is preliminary data.</text>
</comment>
<name>A0AAD5Y6S8_9FUNG</name>
<dbReference type="InterPro" id="IPR032710">
    <property type="entry name" value="NTF2-like_dom_sf"/>
</dbReference>
<dbReference type="EMBL" id="JADGKB010000004">
    <property type="protein sequence ID" value="KAJ3261811.1"/>
    <property type="molecule type" value="Genomic_DNA"/>
</dbReference>
<dbReference type="GO" id="GO:0005516">
    <property type="term" value="F:calmodulin binding"/>
    <property type="evidence" value="ECO:0007669"/>
    <property type="project" value="InterPro"/>
</dbReference>
<organism evidence="2 3">
    <name type="scientific">Boothiomyces macroporosus</name>
    <dbReference type="NCBI Taxonomy" id="261099"/>
    <lineage>
        <taxon>Eukaryota</taxon>
        <taxon>Fungi</taxon>
        <taxon>Fungi incertae sedis</taxon>
        <taxon>Chytridiomycota</taxon>
        <taxon>Chytridiomycota incertae sedis</taxon>
        <taxon>Chytridiomycetes</taxon>
        <taxon>Rhizophydiales</taxon>
        <taxon>Terramycetaceae</taxon>
        <taxon>Boothiomyces</taxon>
    </lineage>
</organism>
<dbReference type="SUPFAM" id="SSF54427">
    <property type="entry name" value="NTF2-like"/>
    <property type="match status" value="1"/>
</dbReference>
<dbReference type="AlphaFoldDB" id="A0AAD5Y6S8"/>